<comment type="caution">
    <text evidence="2">The sequence shown here is derived from an EMBL/GenBank/DDBJ whole genome shotgun (WGS) entry which is preliminary data.</text>
</comment>
<keyword evidence="3" id="KW-1185">Reference proteome</keyword>
<accession>A0A5B2W2L9</accession>
<reference evidence="2 3" key="1">
    <citation type="submission" date="2019-09" db="EMBL/GenBank/DDBJ databases">
        <title>Chitinophaga ginsengihumi sp. nov., isolated from soil of ginseng rhizosphere.</title>
        <authorList>
            <person name="Lee J."/>
        </authorList>
    </citation>
    <scope>NUCLEOTIDE SEQUENCE [LARGE SCALE GENOMIC DNA]</scope>
    <source>
        <strain evidence="2 3">BN140078</strain>
    </source>
</reference>
<evidence type="ECO:0000313" key="3">
    <source>
        <dbReference type="Proteomes" id="UP000324611"/>
    </source>
</evidence>
<evidence type="ECO:0000313" key="2">
    <source>
        <dbReference type="EMBL" id="KAA2245851.1"/>
    </source>
</evidence>
<gene>
    <name evidence="2" type="ORF">F0L74_05595</name>
</gene>
<name>A0A5B2W2L9_9BACT</name>
<sequence>MPSTVVSAMHYDPDSATLRIIFRSGMVYDYMDVPPAVYDAMRNAGSKGKYLNRFIKGKYAFEKIKG</sequence>
<dbReference type="Pfam" id="PF13619">
    <property type="entry name" value="KTSC"/>
    <property type="match status" value="1"/>
</dbReference>
<feature type="domain" description="KTSC" evidence="1">
    <location>
        <begin position="3"/>
        <end position="59"/>
    </location>
</feature>
<dbReference type="Proteomes" id="UP000324611">
    <property type="component" value="Unassembled WGS sequence"/>
</dbReference>
<reference evidence="2 3" key="2">
    <citation type="submission" date="2019-09" db="EMBL/GenBank/DDBJ databases">
        <authorList>
            <person name="Jin C."/>
        </authorList>
    </citation>
    <scope>NUCLEOTIDE SEQUENCE [LARGE SCALE GENOMIC DNA]</scope>
    <source>
        <strain evidence="2 3">BN140078</strain>
    </source>
</reference>
<dbReference type="InterPro" id="IPR025309">
    <property type="entry name" value="KTSC_dom"/>
</dbReference>
<dbReference type="EMBL" id="VUOC01000001">
    <property type="protein sequence ID" value="KAA2245851.1"/>
    <property type="molecule type" value="Genomic_DNA"/>
</dbReference>
<organism evidence="2 3">
    <name type="scientific">Chitinophaga agrisoli</name>
    <dbReference type="NCBI Taxonomy" id="2607653"/>
    <lineage>
        <taxon>Bacteria</taxon>
        <taxon>Pseudomonadati</taxon>
        <taxon>Bacteroidota</taxon>
        <taxon>Chitinophagia</taxon>
        <taxon>Chitinophagales</taxon>
        <taxon>Chitinophagaceae</taxon>
        <taxon>Chitinophaga</taxon>
    </lineage>
</organism>
<proteinExistence type="predicted"/>
<evidence type="ECO:0000259" key="1">
    <source>
        <dbReference type="Pfam" id="PF13619"/>
    </source>
</evidence>
<dbReference type="AlphaFoldDB" id="A0A5B2W2L9"/>
<protein>
    <submittedName>
        <fullName evidence="2">KTSC domain-containing protein</fullName>
    </submittedName>
</protein>